<comment type="caution">
    <text evidence="1">The sequence shown here is derived from an EMBL/GenBank/DDBJ whole genome shotgun (WGS) entry which is preliminary data.</text>
</comment>
<dbReference type="AlphaFoldDB" id="A0A8H5IPZ0"/>
<proteinExistence type="predicted"/>
<reference evidence="1 2" key="1">
    <citation type="submission" date="2020-05" db="EMBL/GenBank/DDBJ databases">
        <title>Identification and distribution of gene clusters putatively required for synthesis of sphingolipid metabolism inhibitors in phylogenetically diverse species of the filamentous fungus Fusarium.</title>
        <authorList>
            <person name="Kim H.-S."/>
            <person name="Busman M."/>
            <person name="Brown D.W."/>
            <person name="Divon H."/>
            <person name="Uhlig S."/>
            <person name="Proctor R.H."/>
        </authorList>
    </citation>
    <scope>NUCLEOTIDE SEQUENCE [LARGE SCALE GENOMIC DNA]</scope>
    <source>
        <strain evidence="1 2">NRRL 25196</strain>
    </source>
</reference>
<organism evidence="1 2">
    <name type="scientific">Fusarium napiforme</name>
    <dbReference type="NCBI Taxonomy" id="42672"/>
    <lineage>
        <taxon>Eukaryota</taxon>
        <taxon>Fungi</taxon>
        <taxon>Dikarya</taxon>
        <taxon>Ascomycota</taxon>
        <taxon>Pezizomycotina</taxon>
        <taxon>Sordariomycetes</taxon>
        <taxon>Hypocreomycetidae</taxon>
        <taxon>Hypocreales</taxon>
        <taxon>Nectriaceae</taxon>
        <taxon>Fusarium</taxon>
        <taxon>Fusarium fujikuroi species complex</taxon>
    </lineage>
</organism>
<protein>
    <submittedName>
        <fullName evidence="1">Uncharacterized protein</fullName>
    </submittedName>
</protein>
<sequence>MKTIAQQWRPQTPLTLDYARNHIIPTFAGMRFRVPPKTWAPGIVNETIDASNDLIIVCRLPELLLAQLADIESVGILHTPHHASGIPPMIPPWNHVFPLANLIRECPRLRVLYIIVKPEDISPQQSTMTNYRRDYARTLNQVPAKTFNARQRIYYEVPEVMCRDLESTYQLAMDASVSVRRDTDLSPLVIRVMTWKPAPGVRGRFDRD</sequence>
<gene>
    <name evidence="1" type="ORF">FNAPI_11069</name>
</gene>
<keyword evidence="2" id="KW-1185">Reference proteome</keyword>
<dbReference type="EMBL" id="JAAOAO010000507">
    <property type="protein sequence ID" value="KAF5538576.1"/>
    <property type="molecule type" value="Genomic_DNA"/>
</dbReference>
<evidence type="ECO:0000313" key="1">
    <source>
        <dbReference type="EMBL" id="KAF5538576.1"/>
    </source>
</evidence>
<dbReference type="Proteomes" id="UP000574317">
    <property type="component" value="Unassembled WGS sequence"/>
</dbReference>
<accession>A0A8H5IPZ0</accession>
<evidence type="ECO:0000313" key="2">
    <source>
        <dbReference type="Proteomes" id="UP000574317"/>
    </source>
</evidence>
<name>A0A8H5IPZ0_9HYPO</name>